<proteinExistence type="predicted"/>
<sequence length="226" mass="25749">MSVNHRLNPNYRKATASNIGKRNRHVITLNKTRAKPGEDLIIEIPRLKVGANLVPESVFVQFDMTVSGTTTQFQNNLSRLLVTKLEIKVSGKRVYDNTREDLYGVYQNLWLSKNDRDDMTKQGITSKNLRGLMSGSDDANGTTDGDKELYAIHGNRVKIPVCKILERHGLFAPYPVRNNFIYTITLPESSQGKSLVYSHIQHLRTDDWKKESKGHHTDQLNHQHPT</sequence>
<organism evidence="1 2">
    <name type="scientific">Paramuricea clavata</name>
    <name type="common">Red gorgonian</name>
    <name type="synonym">Violescent sea-whip</name>
    <dbReference type="NCBI Taxonomy" id="317549"/>
    <lineage>
        <taxon>Eukaryota</taxon>
        <taxon>Metazoa</taxon>
        <taxon>Cnidaria</taxon>
        <taxon>Anthozoa</taxon>
        <taxon>Octocorallia</taxon>
        <taxon>Malacalcyonacea</taxon>
        <taxon>Plexauridae</taxon>
        <taxon>Paramuricea</taxon>
    </lineage>
</organism>
<reference evidence="1" key="1">
    <citation type="submission" date="2020-04" db="EMBL/GenBank/DDBJ databases">
        <authorList>
            <person name="Alioto T."/>
            <person name="Alioto T."/>
            <person name="Gomez Garrido J."/>
        </authorList>
    </citation>
    <scope>NUCLEOTIDE SEQUENCE</scope>
    <source>
        <strain evidence="1">A484AB</strain>
    </source>
</reference>
<evidence type="ECO:0000313" key="1">
    <source>
        <dbReference type="EMBL" id="CAB3995928.1"/>
    </source>
</evidence>
<protein>
    <submittedName>
        <fullName evidence="1">Uncharacterized protein</fullName>
    </submittedName>
</protein>
<accession>A0A7D9DXX5</accession>
<comment type="caution">
    <text evidence="1">The sequence shown here is derived from an EMBL/GenBank/DDBJ whole genome shotgun (WGS) entry which is preliminary data.</text>
</comment>
<gene>
    <name evidence="1" type="ORF">PACLA_8A072549</name>
</gene>
<keyword evidence="2" id="KW-1185">Reference proteome</keyword>
<dbReference type="Proteomes" id="UP001152795">
    <property type="component" value="Unassembled WGS sequence"/>
</dbReference>
<evidence type="ECO:0000313" key="2">
    <source>
        <dbReference type="Proteomes" id="UP001152795"/>
    </source>
</evidence>
<dbReference type="EMBL" id="CACRXK020002763">
    <property type="protein sequence ID" value="CAB3995928.1"/>
    <property type="molecule type" value="Genomic_DNA"/>
</dbReference>
<dbReference type="AlphaFoldDB" id="A0A7D9DXX5"/>
<dbReference type="OrthoDB" id="5989505at2759"/>
<name>A0A7D9DXX5_PARCT</name>